<dbReference type="AlphaFoldDB" id="A0A451BHG7"/>
<accession>A0A451BHG7</accession>
<organism evidence="1">
    <name type="scientific">Candidatus Kentrum sp. SD</name>
    <dbReference type="NCBI Taxonomy" id="2126332"/>
    <lineage>
        <taxon>Bacteria</taxon>
        <taxon>Pseudomonadati</taxon>
        <taxon>Pseudomonadota</taxon>
        <taxon>Gammaproteobacteria</taxon>
        <taxon>Candidatus Kentrum</taxon>
    </lineage>
</organism>
<gene>
    <name evidence="1" type="ORF">BECKSD772D_GA0070982_100125</name>
</gene>
<name>A0A451BHG7_9GAMM</name>
<proteinExistence type="predicted"/>
<sequence length="153" mass="16965">MCRVHHVLFRYFSLTRAYVIAVVMGVLFVAPISSASAAGQILVPPDGGIVPERYRVSGTITQRLPDGYHLWIVVRRGALMWPKKPEAFVVGTSWETTISEGGRGEYQLVLFLVDSAGQRSIEQWLRVGDREMHFPGLGTIVGGVALDRITVQR</sequence>
<reference evidence="1" key="1">
    <citation type="submission" date="2019-02" db="EMBL/GenBank/DDBJ databases">
        <authorList>
            <person name="Gruber-Vodicka R. H."/>
            <person name="Seah K. B. B."/>
        </authorList>
    </citation>
    <scope>NUCLEOTIDE SEQUENCE</scope>
    <source>
        <strain evidence="1">BECK_S127</strain>
    </source>
</reference>
<dbReference type="EMBL" id="CAADHB010000001">
    <property type="protein sequence ID" value="VFK77696.1"/>
    <property type="molecule type" value="Genomic_DNA"/>
</dbReference>
<protein>
    <submittedName>
        <fullName evidence="1">Uncharacterized protein</fullName>
    </submittedName>
</protein>
<evidence type="ECO:0000313" key="1">
    <source>
        <dbReference type="EMBL" id="VFK77696.1"/>
    </source>
</evidence>